<evidence type="ECO:0000256" key="7">
    <source>
        <dbReference type="ARBA" id="ARBA00048117"/>
    </source>
</evidence>
<keyword evidence="3" id="KW-0819">tRNA processing</keyword>
<dbReference type="GO" id="GO:0008033">
    <property type="term" value="P:tRNA processing"/>
    <property type="evidence" value="ECO:0007669"/>
    <property type="project" value="UniProtKB-KW"/>
</dbReference>
<dbReference type="InterPro" id="IPR017861">
    <property type="entry name" value="KAE1/TsaD"/>
</dbReference>
<keyword evidence="5" id="KW-0408">Iron</keyword>
<reference evidence="9" key="1">
    <citation type="journal article" date="2021" name="Front. Microbiol.">
        <title>Genome Analysis of a Verrucomicrobial Endosymbiont With a Tiny Genome Discovered in an Antarctic Lake.</title>
        <authorList>
            <person name="Williams T.J."/>
            <person name="Allen M.A."/>
            <person name="Ivanova N."/>
            <person name="Huntemann M."/>
            <person name="Haque S."/>
            <person name="Hancock A.M."/>
            <person name="Brazendale S."/>
            <person name="Cavicchioli R."/>
        </authorList>
    </citation>
    <scope>NUCLEOTIDE SEQUENCE</scope>
    <source>
        <strain evidence="9">MAG_Ga0307966_1000010</strain>
    </source>
</reference>
<dbReference type="InterPro" id="IPR000905">
    <property type="entry name" value="Gcp-like_dom"/>
</dbReference>
<proteinExistence type="predicted"/>
<gene>
    <name evidence="9" type="ORF">QTO32_00510</name>
</gene>
<dbReference type="Pfam" id="PF00814">
    <property type="entry name" value="TsaD"/>
    <property type="match status" value="1"/>
</dbReference>
<evidence type="ECO:0000256" key="3">
    <source>
        <dbReference type="ARBA" id="ARBA00022694"/>
    </source>
</evidence>
<keyword evidence="2" id="KW-0808">Transferase</keyword>
<dbReference type="PRINTS" id="PR00789">
    <property type="entry name" value="OSIALOPTASE"/>
</dbReference>
<dbReference type="InterPro" id="IPR043129">
    <property type="entry name" value="ATPase_NBD"/>
</dbReference>
<dbReference type="EC" id="2.3.1.234" evidence="1"/>
<keyword evidence="4" id="KW-0479">Metal-binding</keyword>
<dbReference type="Gene3D" id="3.30.420.40">
    <property type="match status" value="2"/>
</dbReference>
<dbReference type="AlphaFoldDB" id="A0AA51BK10"/>
<reference evidence="9" key="2">
    <citation type="submission" date="2023-06" db="EMBL/GenBank/DDBJ databases">
        <authorList>
            <person name="Williams T.J."/>
            <person name="Allen M.A."/>
            <person name="Ivanova N."/>
            <person name="Huntemann M."/>
            <person name="Haque S."/>
            <person name="Hancock A.M."/>
            <person name="Brazendale S."/>
            <person name="Cavicchioli R."/>
        </authorList>
    </citation>
    <scope>NUCLEOTIDE SEQUENCE</scope>
    <source>
        <strain evidence="9">MAG_Ga0307966_1000010</strain>
    </source>
</reference>
<sequence length="309" mass="34920">MLRLFLESSCDNACLGIVESLSYVVKDLRTNSNTLNKVYGGVVPNLIRRSHTANLDYTLLKGFSLILESPCIHYTNKPGLLSCLLITSVTSHLINYIYNKKLFKVDHQLSHLQSPSLKVFKKYSFSGKKLPFIKFLNLIVSGKTTKMYLFYNTYKTLYLRKTIDDSLGESFDKGARVLNLFALTGSSIEYYCNVNTNVKKKPLLLSNKGPVEFISYSGFKTKLKGLVSLESAGVLSLCNYYQQITLGKLIITLQTFVKKFRAEGLLISGGVIKNRYLNKNLFFISKGMGIVYIPSNRKYSEDNPIMLSH</sequence>
<dbReference type="SUPFAM" id="SSF53067">
    <property type="entry name" value="Actin-like ATPase domain"/>
    <property type="match status" value="1"/>
</dbReference>
<dbReference type="GO" id="GO:0061711">
    <property type="term" value="F:tRNA N(6)-L-threonylcarbamoyladenine synthase activity"/>
    <property type="evidence" value="ECO:0007669"/>
    <property type="project" value="UniProtKB-EC"/>
</dbReference>
<evidence type="ECO:0000256" key="2">
    <source>
        <dbReference type="ARBA" id="ARBA00022679"/>
    </source>
</evidence>
<dbReference type="GO" id="GO:0046872">
    <property type="term" value="F:metal ion binding"/>
    <property type="evidence" value="ECO:0007669"/>
    <property type="project" value="UniProtKB-KW"/>
</dbReference>
<dbReference type="Proteomes" id="UP001238843">
    <property type="component" value="Chromosome"/>
</dbReference>
<dbReference type="EMBL" id="CP128385">
    <property type="protein sequence ID" value="WMI30394.1"/>
    <property type="molecule type" value="Genomic_DNA"/>
</dbReference>
<organism evidence="9">
    <name type="scientific">Candidatus Organicella extenuata</name>
    <dbReference type="NCBI Taxonomy" id="2841811"/>
    <lineage>
        <taxon>Bacteria</taxon>
        <taxon>Pseudomonadati</taxon>
        <taxon>Verrucomicrobiota</taxon>
        <taxon>Candidatus Organicella</taxon>
    </lineage>
</organism>
<evidence type="ECO:0000259" key="8">
    <source>
        <dbReference type="Pfam" id="PF00814"/>
    </source>
</evidence>
<evidence type="ECO:0000256" key="5">
    <source>
        <dbReference type="ARBA" id="ARBA00023004"/>
    </source>
</evidence>
<evidence type="ECO:0000256" key="4">
    <source>
        <dbReference type="ARBA" id="ARBA00022723"/>
    </source>
</evidence>
<keyword evidence="6" id="KW-0012">Acyltransferase</keyword>
<evidence type="ECO:0000256" key="1">
    <source>
        <dbReference type="ARBA" id="ARBA00012156"/>
    </source>
</evidence>
<dbReference type="PANTHER" id="PTHR11735">
    <property type="entry name" value="TRNA N6-ADENOSINE THREONYLCARBAMOYLTRANSFERASE"/>
    <property type="match status" value="1"/>
</dbReference>
<protein>
    <recommendedName>
        <fullName evidence="1">N(6)-L-threonylcarbamoyladenine synthase</fullName>
        <ecNumber evidence="1">2.3.1.234</ecNumber>
    </recommendedName>
</protein>
<name>A0AA51BK10_9BACT</name>
<accession>A0AA51BK10</accession>
<feature type="domain" description="Gcp-like" evidence="8">
    <location>
        <begin position="28"/>
        <end position="307"/>
    </location>
</feature>
<dbReference type="PANTHER" id="PTHR11735:SF6">
    <property type="entry name" value="TRNA N6-ADENOSINE THREONYLCARBAMOYLTRANSFERASE, MITOCHONDRIAL"/>
    <property type="match status" value="1"/>
</dbReference>
<comment type="catalytic activity">
    <reaction evidence="7">
        <text>L-threonylcarbamoyladenylate + adenosine(37) in tRNA = N(6)-L-threonylcarbamoyladenosine(37) in tRNA + AMP + H(+)</text>
        <dbReference type="Rhea" id="RHEA:37059"/>
        <dbReference type="Rhea" id="RHEA-COMP:10162"/>
        <dbReference type="Rhea" id="RHEA-COMP:10163"/>
        <dbReference type="ChEBI" id="CHEBI:15378"/>
        <dbReference type="ChEBI" id="CHEBI:73682"/>
        <dbReference type="ChEBI" id="CHEBI:74411"/>
        <dbReference type="ChEBI" id="CHEBI:74418"/>
        <dbReference type="ChEBI" id="CHEBI:456215"/>
        <dbReference type="EC" id="2.3.1.234"/>
    </reaction>
</comment>
<evidence type="ECO:0000256" key="6">
    <source>
        <dbReference type="ARBA" id="ARBA00023315"/>
    </source>
</evidence>
<evidence type="ECO:0000313" key="9">
    <source>
        <dbReference type="EMBL" id="WMI30394.1"/>
    </source>
</evidence>